<feature type="chain" id="PRO_5027043250" description="Pyrroloquinoline quinone-dependent pyranose dehydrogenase beta-propeller domain-containing protein" evidence="2">
    <location>
        <begin position="23"/>
        <end position="429"/>
    </location>
</feature>
<dbReference type="InterPro" id="IPR011042">
    <property type="entry name" value="6-blade_b-propeller_TolB-like"/>
</dbReference>
<dbReference type="PANTHER" id="PTHR33546:SF1">
    <property type="entry name" value="LARGE, MULTIFUNCTIONAL SECRETED PROTEIN"/>
    <property type="match status" value="1"/>
</dbReference>
<dbReference type="InterPro" id="IPR054539">
    <property type="entry name" value="Beta-prop_PDH"/>
</dbReference>
<protein>
    <recommendedName>
        <fullName evidence="3">Pyrroloquinoline quinone-dependent pyranose dehydrogenase beta-propeller domain-containing protein</fullName>
    </recommendedName>
</protein>
<dbReference type="Pfam" id="PF22807">
    <property type="entry name" value="TrAA12"/>
    <property type="match status" value="1"/>
</dbReference>
<gene>
    <name evidence="4" type="ORF">DSM104443_02067</name>
</gene>
<dbReference type="RefSeq" id="WP_171091956.1">
    <property type="nucleotide sequence ID" value="NZ_CP053069.1"/>
</dbReference>
<keyword evidence="2" id="KW-0732">Signal</keyword>
<organism evidence="4 5">
    <name type="scientific">Usitatibacter rugosus</name>
    <dbReference type="NCBI Taxonomy" id="2732067"/>
    <lineage>
        <taxon>Bacteria</taxon>
        <taxon>Pseudomonadati</taxon>
        <taxon>Pseudomonadota</taxon>
        <taxon>Betaproteobacteria</taxon>
        <taxon>Nitrosomonadales</taxon>
        <taxon>Usitatibacteraceae</taxon>
        <taxon>Usitatibacter</taxon>
    </lineage>
</organism>
<feature type="signal peptide" evidence="2">
    <location>
        <begin position="1"/>
        <end position="22"/>
    </location>
</feature>
<dbReference type="KEGG" id="uru:DSM104443_02067"/>
<dbReference type="InterPro" id="IPR011041">
    <property type="entry name" value="Quinoprot_gluc/sorb_DH_b-prop"/>
</dbReference>
<dbReference type="AlphaFoldDB" id="A0A6M4GZN0"/>
<proteinExistence type="predicted"/>
<dbReference type="SUPFAM" id="SSF50952">
    <property type="entry name" value="Soluble quinoprotein glucose dehydrogenase"/>
    <property type="match status" value="1"/>
</dbReference>
<feature type="region of interest" description="Disordered" evidence="1">
    <location>
        <begin position="29"/>
        <end position="60"/>
    </location>
</feature>
<feature type="compositionally biased region" description="Low complexity" evidence="1">
    <location>
        <begin position="29"/>
        <end position="39"/>
    </location>
</feature>
<dbReference type="Gene3D" id="2.120.10.30">
    <property type="entry name" value="TolB, C-terminal domain"/>
    <property type="match status" value="1"/>
</dbReference>
<feature type="domain" description="Pyrroloquinoline quinone-dependent pyranose dehydrogenase beta-propeller" evidence="3">
    <location>
        <begin position="80"/>
        <end position="412"/>
    </location>
</feature>
<name>A0A6M4GZN0_9PROT</name>
<evidence type="ECO:0000259" key="3">
    <source>
        <dbReference type="Pfam" id="PF22807"/>
    </source>
</evidence>
<evidence type="ECO:0000256" key="2">
    <source>
        <dbReference type="SAM" id="SignalP"/>
    </source>
</evidence>
<accession>A0A6M4GZN0</accession>
<evidence type="ECO:0000313" key="4">
    <source>
        <dbReference type="EMBL" id="QJR10997.1"/>
    </source>
</evidence>
<keyword evidence="5" id="KW-1185">Reference proteome</keyword>
<dbReference type="PANTHER" id="PTHR33546">
    <property type="entry name" value="LARGE, MULTIFUNCTIONAL SECRETED PROTEIN-RELATED"/>
    <property type="match status" value="1"/>
</dbReference>
<dbReference type="EMBL" id="CP053069">
    <property type="protein sequence ID" value="QJR10997.1"/>
    <property type="molecule type" value="Genomic_DNA"/>
</dbReference>
<sequence>MKRFVQAALATSVAAAFGIALAQAPAPATTPAPAAAPAAPAAPPAWKQGQPDSMKASPLAPHAPKLTETAVADIPLSKFKVPAGFKLEVWASGMPGARMMARGDKGKIYVGTRAIGRVYEITDKGDKRESRVLVDKLTQPNGVAFKNGSLYVVAIGKALRYDGIEDKPDVQPVDFSDKVQYGKETHHQWKFIAFGPDGKLYIPFGAPCNICTPPEGYAQLRRYNADGSGMEVVATGIRNTVGFDWDSKGELWFTDNGRDWAGDAKFDDELNHITKVGQNFGFPYCHSKGTVDPEIKKDKACDGVTMPAASMGEHTAALGMRFYKGDMFPADYKGAMFIARHGSWNRTKLAGYDVVVARASADGKSAKITPFLTGMIDAKENKFFGRPTDVMLMPDGSMLVSDEQNGAIYRISYAGKAKAAPAKDGKTKA</sequence>
<dbReference type="Proteomes" id="UP000501534">
    <property type="component" value="Chromosome"/>
</dbReference>
<reference evidence="4 5" key="1">
    <citation type="submission" date="2020-04" db="EMBL/GenBank/DDBJ databases">
        <title>Usitatibacter rugosus gen. nov., sp. nov. and Usitatibacter palustris sp. nov., novel members of Usitatibacteraceae fam. nov. within the order Nitrosomonadales isolated from soil.</title>
        <authorList>
            <person name="Huber K.J."/>
            <person name="Neumann-Schaal M."/>
            <person name="Geppert A."/>
            <person name="Luckner M."/>
            <person name="Wanner G."/>
            <person name="Overmann J."/>
        </authorList>
    </citation>
    <scope>NUCLEOTIDE SEQUENCE [LARGE SCALE GENOMIC DNA]</scope>
    <source>
        <strain evidence="4 5">0125_3</strain>
    </source>
</reference>
<evidence type="ECO:0000256" key="1">
    <source>
        <dbReference type="SAM" id="MobiDB-lite"/>
    </source>
</evidence>
<evidence type="ECO:0000313" key="5">
    <source>
        <dbReference type="Proteomes" id="UP000501534"/>
    </source>
</evidence>